<evidence type="ECO:0000313" key="2">
    <source>
        <dbReference type="Proteomes" id="UP000664369"/>
    </source>
</evidence>
<dbReference type="RefSeq" id="WP_208176322.1">
    <property type="nucleotide sequence ID" value="NZ_JAGETZ010000008.1"/>
</dbReference>
<name>A0ABS3QI60_9BACT</name>
<keyword evidence="2" id="KW-1185">Reference proteome</keyword>
<sequence>MQAFIRAFDGQQAHIEILPGSSQEAGWLEAVEEGLVRTFDADFRPLVNEALAAAGHGAYRMQVYKGRRGSCHVFTVGLGPRPAN</sequence>
<accession>A0ABS3QI60</accession>
<evidence type="ECO:0000313" key="1">
    <source>
        <dbReference type="EMBL" id="MBO2010688.1"/>
    </source>
</evidence>
<dbReference type="Proteomes" id="UP000664369">
    <property type="component" value="Unassembled WGS sequence"/>
</dbReference>
<dbReference type="EMBL" id="JAGETZ010000008">
    <property type="protein sequence ID" value="MBO2010688.1"/>
    <property type="molecule type" value="Genomic_DNA"/>
</dbReference>
<organism evidence="1 2">
    <name type="scientific">Hymenobacter negativus</name>
    <dbReference type="NCBI Taxonomy" id="2795026"/>
    <lineage>
        <taxon>Bacteria</taxon>
        <taxon>Pseudomonadati</taxon>
        <taxon>Bacteroidota</taxon>
        <taxon>Cytophagia</taxon>
        <taxon>Cytophagales</taxon>
        <taxon>Hymenobacteraceae</taxon>
        <taxon>Hymenobacter</taxon>
    </lineage>
</organism>
<comment type="caution">
    <text evidence="1">The sequence shown here is derived from an EMBL/GenBank/DDBJ whole genome shotgun (WGS) entry which is preliminary data.</text>
</comment>
<gene>
    <name evidence="1" type="ORF">J4E00_16625</name>
</gene>
<protein>
    <submittedName>
        <fullName evidence="1">Uncharacterized protein</fullName>
    </submittedName>
</protein>
<proteinExistence type="predicted"/>
<reference evidence="1 2" key="1">
    <citation type="submission" date="2021-03" db="EMBL/GenBank/DDBJ databases">
        <authorList>
            <person name="Kim M.K."/>
        </authorList>
    </citation>
    <scope>NUCLEOTIDE SEQUENCE [LARGE SCALE GENOMIC DNA]</scope>
    <source>
        <strain evidence="1 2">BT442</strain>
    </source>
</reference>